<dbReference type="eggNOG" id="ENOG5031VQ2">
    <property type="taxonomic scope" value="Bacteria"/>
</dbReference>
<reference evidence="1 2" key="1">
    <citation type="journal article" date="2014" name="Appl. Environ. Microbiol.">
        <title>Insights into the Microbial Degradation of Rubber and Gutta-Percha by Analysis of the Complete Genome of Nocardia nova SH22a.</title>
        <authorList>
            <person name="Luo Q."/>
            <person name="Hiessl S."/>
            <person name="Poehlein A."/>
            <person name="Daniel R."/>
            <person name="Steinbuchel A."/>
        </authorList>
    </citation>
    <scope>NUCLEOTIDE SEQUENCE [LARGE SCALE GENOMIC DNA]</scope>
    <source>
        <strain evidence="1">SH22a</strain>
    </source>
</reference>
<evidence type="ECO:0000313" key="2">
    <source>
        <dbReference type="Proteomes" id="UP000019150"/>
    </source>
</evidence>
<keyword evidence="2" id="KW-1185">Reference proteome</keyword>
<dbReference type="EMBL" id="CP006850">
    <property type="protein sequence ID" value="AHH18543.1"/>
    <property type="molecule type" value="Genomic_DNA"/>
</dbReference>
<dbReference type="HOGENOM" id="CLU_549598_0_0_11"/>
<gene>
    <name evidence="1" type="ORF">NONO_c37590</name>
</gene>
<dbReference type="KEGG" id="nno:NONO_c37590"/>
<accession>W5THS7</accession>
<proteinExistence type="predicted"/>
<sequence>MDTAGAREIAEAAMGFDWTWTQANVEEFVAAVGWGEPEDSTEEAVWFESVTGMVVNQPRARVFGADGRVDAVVVTVADTTDEADELDPTLAVAFHQVTLGLWTRWDPPAEQKVLAEFGASWIFSNVVVGVGIGERSVELWLVAPAERQRVRASEQRSISNFTSSTEWRVGVTAISILAQADPGDWSRSAVNPIVDAIGWKADTDAEAKYGGLWSKSGAWSLRVGRSDPGDHRYGFGEFYGAELSLRIPKDTAQIAYLTALDLCVRELGAPSFVGGPHAFATWRRGPITLTLSRLEPRLGSAQIEFVLRPTEAVENEDYTHSQWDELWEPSWWWRVRPDRDADRSDIVGMYTPGAPLVRDWEAFDERLDKVFGSLGADLPCIFRFATTVVWAITTDTRPGFVAQGWFSGAECRVETHDNDEIVFRDFPPGRASAEQIATIVKAVVHEEVDSPQQLRYYAFTPSTPQQLWDFRLGLAHDTREGTETRPAFGATRIAEP</sequence>
<organism evidence="1 2">
    <name type="scientific">Nocardia nova SH22a</name>
    <dbReference type="NCBI Taxonomy" id="1415166"/>
    <lineage>
        <taxon>Bacteria</taxon>
        <taxon>Bacillati</taxon>
        <taxon>Actinomycetota</taxon>
        <taxon>Actinomycetes</taxon>
        <taxon>Mycobacteriales</taxon>
        <taxon>Nocardiaceae</taxon>
        <taxon>Nocardia</taxon>
    </lineage>
</organism>
<evidence type="ECO:0000313" key="1">
    <source>
        <dbReference type="EMBL" id="AHH18543.1"/>
    </source>
</evidence>
<dbReference type="PATRIC" id="fig|1415166.3.peg.3858"/>
<dbReference type="STRING" id="1415166.NONO_c37590"/>
<dbReference type="Pfam" id="PF19818">
    <property type="entry name" value="DUF6301"/>
    <property type="match status" value="1"/>
</dbReference>
<dbReference type="AlphaFoldDB" id="W5THS7"/>
<dbReference type="InterPro" id="IPR046268">
    <property type="entry name" value="DUF6301"/>
</dbReference>
<name>W5THS7_9NOCA</name>
<dbReference type="Proteomes" id="UP000019150">
    <property type="component" value="Chromosome"/>
</dbReference>
<protein>
    <submittedName>
        <fullName evidence="1">Uncharacterized protein</fullName>
    </submittedName>
</protein>